<keyword evidence="1" id="KW-0812">Transmembrane</keyword>
<proteinExistence type="predicted"/>
<keyword evidence="1" id="KW-0472">Membrane</keyword>
<keyword evidence="1" id="KW-1133">Transmembrane helix</keyword>
<sequence>MTSSRATRLAATLPLVTIPTMTTVLVQQFGAVPDFVRGLVTGASLALLLGFCLYAGTVLGVSRHTADARRLDDLDPLGDLPREQDGRR</sequence>
<dbReference type="RefSeq" id="WP_344752984.1">
    <property type="nucleotide sequence ID" value="NZ_BAABBW010000002.1"/>
</dbReference>
<keyword evidence="3" id="KW-1185">Reference proteome</keyword>
<protein>
    <submittedName>
        <fullName evidence="2">Uncharacterized protein</fullName>
    </submittedName>
</protein>
<accession>A0ABP7ZYA7</accession>
<gene>
    <name evidence="2" type="ORF">GCM10022287_15500</name>
</gene>
<dbReference type="Proteomes" id="UP001501079">
    <property type="component" value="Unassembled WGS sequence"/>
</dbReference>
<name>A0ABP7ZYA7_9MICO</name>
<evidence type="ECO:0000256" key="1">
    <source>
        <dbReference type="SAM" id="Phobius"/>
    </source>
</evidence>
<organism evidence="2 3">
    <name type="scientific">Gryllotalpicola koreensis</name>
    <dbReference type="NCBI Taxonomy" id="993086"/>
    <lineage>
        <taxon>Bacteria</taxon>
        <taxon>Bacillati</taxon>
        <taxon>Actinomycetota</taxon>
        <taxon>Actinomycetes</taxon>
        <taxon>Micrococcales</taxon>
        <taxon>Microbacteriaceae</taxon>
        <taxon>Gryllotalpicola</taxon>
    </lineage>
</organism>
<feature type="transmembrane region" description="Helical" evidence="1">
    <location>
        <begin position="38"/>
        <end position="61"/>
    </location>
</feature>
<dbReference type="EMBL" id="BAABBW010000002">
    <property type="protein sequence ID" value="GAA4173323.1"/>
    <property type="molecule type" value="Genomic_DNA"/>
</dbReference>
<reference evidence="3" key="1">
    <citation type="journal article" date="2019" name="Int. J. Syst. Evol. Microbiol.">
        <title>The Global Catalogue of Microorganisms (GCM) 10K type strain sequencing project: providing services to taxonomists for standard genome sequencing and annotation.</title>
        <authorList>
            <consortium name="The Broad Institute Genomics Platform"/>
            <consortium name="The Broad Institute Genome Sequencing Center for Infectious Disease"/>
            <person name="Wu L."/>
            <person name="Ma J."/>
        </authorList>
    </citation>
    <scope>NUCLEOTIDE SEQUENCE [LARGE SCALE GENOMIC DNA]</scope>
    <source>
        <strain evidence="3">JCM 17591</strain>
    </source>
</reference>
<comment type="caution">
    <text evidence="2">The sequence shown here is derived from an EMBL/GenBank/DDBJ whole genome shotgun (WGS) entry which is preliminary data.</text>
</comment>
<evidence type="ECO:0000313" key="3">
    <source>
        <dbReference type="Proteomes" id="UP001501079"/>
    </source>
</evidence>
<evidence type="ECO:0000313" key="2">
    <source>
        <dbReference type="EMBL" id="GAA4173323.1"/>
    </source>
</evidence>